<sequence>MAMTYQSVSHRPSMGGYITQGVGRLSRAPLQHRLVPCHSKKGSSNGGEGNFGDELLDFMYAGKKLRKWYGQEGQVLPKDGGVQDDGDMEDDMQGPRDKIMVLYPEESPMAEQVLLQLILMRAPVCVATKDIAQARAGYGTYVDVVQSTSIDGVLKACRVSQSVVLCGNVSARLVAVLEKAKVPHVVLLSGARSGSKPTGIASFFPGKEYRELTDVSRETVLSESSLKYTIVQVDAAALSNAPGGSVAVGISQDGQASGGIPREDAALCIAMVAMNRKPEGVIGLTSSSSSSSNSMEQSTVGGSLRGREEAMAQLLGIS</sequence>
<evidence type="ECO:0000313" key="3">
    <source>
        <dbReference type="EMBL" id="CAD8928243.1"/>
    </source>
</evidence>
<reference evidence="3" key="1">
    <citation type="submission" date="2021-01" db="EMBL/GenBank/DDBJ databases">
        <authorList>
            <person name="Corre E."/>
            <person name="Pelletier E."/>
            <person name="Niang G."/>
            <person name="Scheremetjew M."/>
            <person name="Finn R."/>
            <person name="Kale V."/>
            <person name="Holt S."/>
            <person name="Cochrane G."/>
            <person name="Meng A."/>
            <person name="Brown T."/>
            <person name="Cohen L."/>
        </authorList>
    </citation>
    <scope>NUCLEOTIDE SEQUENCE</scope>
    <source>
        <strain evidence="3">CCMP2329</strain>
    </source>
</reference>
<feature type="region of interest" description="Disordered" evidence="1">
    <location>
        <begin position="283"/>
        <end position="304"/>
    </location>
</feature>
<dbReference type="PANTHER" id="PTHR47869">
    <property type="entry name" value="OS03G0410700 PROTEIN"/>
    <property type="match status" value="1"/>
</dbReference>
<organism evidence="3">
    <name type="scientific">Picochlorum oklahomense</name>
    <dbReference type="NCBI Taxonomy" id="249345"/>
    <lineage>
        <taxon>Eukaryota</taxon>
        <taxon>Viridiplantae</taxon>
        <taxon>Chlorophyta</taxon>
        <taxon>core chlorophytes</taxon>
        <taxon>Trebouxiophyceae</taxon>
        <taxon>Trebouxiophyceae incertae sedis</taxon>
        <taxon>Picochlorum</taxon>
    </lineage>
</organism>
<feature type="domain" description="NAD(P)-binding" evidence="2">
    <location>
        <begin position="170"/>
        <end position="272"/>
    </location>
</feature>
<proteinExistence type="predicted"/>
<dbReference type="Gene3D" id="3.40.50.720">
    <property type="entry name" value="NAD(P)-binding Rossmann-like Domain"/>
    <property type="match status" value="1"/>
</dbReference>
<gene>
    <name evidence="3" type="ORF">POKL1161_LOCUS596</name>
</gene>
<dbReference type="InterPro" id="IPR016040">
    <property type="entry name" value="NAD(P)-bd_dom"/>
</dbReference>
<evidence type="ECO:0000259" key="2">
    <source>
        <dbReference type="Pfam" id="PF13460"/>
    </source>
</evidence>
<evidence type="ECO:0000256" key="1">
    <source>
        <dbReference type="SAM" id="MobiDB-lite"/>
    </source>
</evidence>
<dbReference type="Pfam" id="PF13460">
    <property type="entry name" value="NAD_binding_10"/>
    <property type="match status" value="1"/>
</dbReference>
<dbReference type="AlphaFoldDB" id="A0A7S1GGU1"/>
<accession>A0A7S1GGU1</accession>
<dbReference type="PANTHER" id="PTHR47869:SF2">
    <property type="entry name" value="OS03G0410700 PROTEIN"/>
    <property type="match status" value="1"/>
</dbReference>
<dbReference type="EMBL" id="HBFV01000874">
    <property type="protein sequence ID" value="CAD8928243.1"/>
    <property type="molecule type" value="Transcribed_RNA"/>
</dbReference>
<name>A0A7S1GGU1_9CHLO</name>
<protein>
    <recommendedName>
        <fullName evidence="2">NAD(P)-binding domain-containing protein</fullName>
    </recommendedName>
</protein>